<dbReference type="Pfam" id="PF00668">
    <property type="entry name" value="Condensation"/>
    <property type="match status" value="1"/>
</dbReference>
<name>A0A1C5HVS9_9ACTN</name>
<dbReference type="InterPro" id="IPR036736">
    <property type="entry name" value="ACP-like_sf"/>
</dbReference>
<reference evidence="7 8" key="1">
    <citation type="submission" date="2016-06" db="EMBL/GenBank/DDBJ databases">
        <authorList>
            <person name="Kjaerup R.B."/>
            <person name="Dalgaard T.S."/>
            <person name="Juul-Madsen H.R."/>
        </authorList>
    </citation>
    <scope>NUCLEOTIDE SEQUENCE [LARGE SCALE GENOMIC DNA]</scope>
    <source>
        <strain evidence="7 8">DSM 43904</strain>
    </source>
</reference>
<dbReference type="GO" id="GO:0044550">
    <property type="term" value="P:secondary metabolite biosynthetic process"/>
    <property type="evidence" value="ECO:0007669"/>
    <property type="project" value="UniProtKB-ARBA"/>
</dbReference>
<sequence length="1876" mass="202835">MSAAPESAAREVPLSATKQALLERLLRQPADTGAGRVGRASADAPRSLSYAQERLWFADQFATGSTAYHVPVAVWLDGEVDPAALGDALGDVAARQESLRMRFPAGDDGQPTVVVDPPGPVPLSRATVTADDPDDARRQAGQLAREHAADPFDLGTGPLFRALLVEYGPRRWLLSVQAHHIVSDGWSIDVLVGDVLTAYRARRAGAAPDWPALPVGYGDYAHWQRHRPGTDRGLAYWTGQLAGVPALDLPTDRPRPPTQRFDGATHRFEVDAPLAAAVTALARRHDATVYMTLLAAYQVLLAGHSDQRDFAVGSPVAGRGRPELEPLVGMFVNMLALRARLDPDESFSALLTRTRQLVLDGLTHQDVQFEHLVSELDVPRDVSRSPLFQVTFALQNYQFRDHGAAGAGPAVSWEVLDLSTTRFDLELLVVQTRTGELWCEFTYNTALFDAVTVARFGDRFTRLLRTVVDRADDPLRTVDLLTDAERAEVLAGWGARAARFPVQRTLHSLFEEQAARQPDAVALVYDGQQVSYAELDRRADRLAERLRRLGVGPDTLVALHLRPGPGTVTAILGVLKAGGAYVPLNLAYPRERLEFILADTGAPVLVTDAAPGDDLPAHAGRVLRLAAPDDDPPAPAAPVAANPPGPGDLAYVIYTSGSTGQPKGVLVEHRQVVRLLTATEAHFDFGPDDVWALLHSYAFDFSVWEMWGALAYGGRLVVVPPEVIRDTERLLDVLAEQRVTVLNQTPAAFRGLRATLTETDRSFADLSVRTIIFGGDALYVRELRHWLSRYGEDTPALVNMYGITETTVHVTAQRLRRADVRRPVASPIGRPLADLRAYVLDRHLNPVPVGVPGELFVAGEGLARGYLNRAALTAQRFLPEPFSGEPGARMYRTGDRVRWCPDGTLEYLGRVDRQVKVRGYRIELGEIEATLQRHPDLGGCAVLAQPDGTGDRRLVAYVVPADAGRRPTAGQLREHLARSLADYLVPAAFVVLDALPLTPNGKLDHRALPDPDLAGQAEQEFTAPGTPTERLIAEVWTDLLPVDRVSIDDDFFLVGGHSLLAAQAVTRIRRGLEAAGATGTISLMDLFRCRTVRELARLIDEPATADRPARLLHELTRPVPDAAHVRSLVCVPYGGGSAAVYQALADAMPPGHRLYSAAIHGQEAGGEQDTLPFGELVDRAVTEILRDVGGPLVLYGHCGIGSALVVEVARRLQAADRPVEAVYVGGIFPFARPRGLLSRLSRLAELERFRSNRTFINRLVGRGVDIEELGLDEADRVIRNMRHDTRSAEDYYSGLLDSRIDRIDAPVISVVGEQDPATDYYAERFREWDFLSDTCALVVLDEGGHYFNRYRATELAEIVTRTHLVLDADDGAQLTRPARGADSDWWLHGVHRRGTAGPGGPGDDGPPADAGPSRRPAEPSMGRFLGVAAGQLVSLIGSAFTQWAIPIWIYLTTGSVAQLALFVTLALVPGLVVAPLAGAVVDRSSRRAVLLAGDVAAWAVQIALGVLLWTDTLQIWHIYALLVGLSVATAFQRLAYVASVPQLVPKRYLRHAIGVVEMVNGVGTLFVPLFAAGLLATVGLDGILVIDIVSYAAAVLVVALVRWPARMGWHRRETLTAEIANGFRYSWGHRHFRAMLLFFLVLNIFLAPPLILVSPLVLSFGTLTDAAQVSFVSGLGATVAGLTVALWGGPARRPMRGVLLSILAMAVACVVIALRPDPLLVAAGTFGLTAGLTLTTGIYRAIVQVKIPQRYHGRAAALNQMISWSTLPLGFAVVAPAATALFEPMLMPDGRLAGSVGRLIGVGEGRGIAFVFLLCGLVIAVLVAAAARIRAIARFDTDAPDAVADDLVGVESLRHRREPAGVQPVVPSRPRAGSAT</sequence>
<dbReference type="PROSITE" id="PS00455">
    <property type="entry name" value="AMP_BINDING"/>
    <property type="match status" value="1"/>
</dbReference>
<evidence type="ECO:0000256" key="5">
    <source>
        <dbReference type="SAM" id="Phobius"/>
    </source>
</evidence>
<dbReference type="CDD" id="cd19531">
    <property type="entry name" value="LCL_NRPS-like"/>
    <property type="match status" value="1"/>
</dbReference>
<dbReference type="SUPFAM" id="SSF53474">
    <property type="entry name" value="alpha/beta-Hydrolases"/>
    <property type="match status" value="1"/>
</dbReference>
<dbReference type="GO" id="GO:0072330">
    <property type="term" value="P:monocarboxylic acid biosynthetic process"/>
    <property type="evidence" value="ECO:0007669"/>
    <property type="project" value="UniProtKB-ARBA"/>
</dbReference>
<dbReference type="GO" id="GO:0022857">
    <property type="term" value="F:transmembrane transporter activity"/>
    <property type="evidence" value="ECO:0007669"/>
    <property type="project" value="InterPro"/>
</dbReference>
<dbReference type="CDD" id="cd06173">
    <property type="entry name" value="MFS_MefA_like"/>
    <property type="match status" value="1"/>
</dbReference>
<dbReference type="GO" id="GO:0005829">
    <property type="term" value="C:cytosol"/>
    <property type="evidence" value="ECO:0007669"/>
    <property type="project" value="TreeGrafter"/>
</dbReference>
<dbReference type="EMBL" id="LT607750">
    <property type="protein sequence ID" value="SCG50017.1"/>
    <property type="molecule type" value="Genomic_DNA"/>
</dbReference>
<feature type="region of interest" description="Disordered" evidence="4">
    <location>
        <begin position="124"/>
        <end position="147"/>
    </location>
</feature>
<dbReference type="InterPro" id="IPR009081">
    <property type="entry name" value="PP-bd_ACP"/>
</dbReference>
<dbReference type="InterPro" id="IPR020845">
    <property type="entry name" value="AMP-binding_CS"/>
</dbReference>
<dbReference type="Pfam" id="PF00550">
    <property type="entry name" value="PP-binding"/>
    <property type="match status" value="1"/>
</dbReference>
<dbReference type="Gene3D" id="3.30.559.10">
    <property type="entry name" value="Chloramphenicol acetyltransferase-like domain"/>
    <property type="match status" value="1"/>
</dbReference>
<dbReference type="SUPFAM" id="SSF103473">
    <property type="entry name" value="MFS general substrate transporter"/>
    <property type="match status" value="1"/>
</dbReference>
<evidence type="ECO:0000259" key="6">
    <source>
        <dbReference type="PROSITE" id="PS50075"/>
    </source>
</evidence>
<gene>
    <name evidence="7" type="ORF">GA0070609_2314</name>
</gene>
<dbReference type="CDD" id="cd17643">
    <property type="entry name" value="A_NRPS_Cytc1-like"/>
    <property type="match status" value="1"/>
</dbReference>
<evidence type="ECO:0000256" key="4">
    <source>
        <dbReference type="SAM" id="MobiDB-lite"/>
    </source>
</evidence>
<dbReference type="InterPro" id="IPR036259">
    <property type="entry name" value="MFS_trans_sf"/>
</dbReference>
<evidence type="ECO:0000256" key="2">
    <source>
        <dbReference type="ARBA" id="ARBA00022450"/>
    </source>
</evidence>
<dbReference type="Gene3D" id="3.40.50.1820">
    <property type="entry name" value="alpha/beta hydrolase"/>
    <property type="match status" value="1"/>
</dbReference>
<dbReference type="Proteomes" id="UP000198217">
    <property type="component" value="Chromosome I"/>
</dbReference>
<dbReference type="InterPro" id="IPR025110">
    <property type="entry name" value="AMP-bd_C"/>
</dbReference>
<feature type="transmembrane region" description="Helical" evidence="5">
    <location>
        <begin position="1457"/>
        <end position="1481"/>
    </location>
</feature>
<evidence type="ECO:0000313" key="7">
    <source>
        <dbReference type="EMBL" id="SCG50017.1"/>
    </source>
</evidence>
<dbReference type="InterPro" id="IPR045851">
    <property type="entry name" value="AMP-bd_C_sf"/>
</dbReference>
<dbReference type="Pfam" id="PF00975">
    <property type="entry name" value="Thioesterase"/>
    <property type="match status" value="1"/>
</dbReference>
<protein>
    <submittedName>
        <fullName evidence="7">Amino acid adenylation domain-containing protein</fullName>
    </submittedName>
</protein>
<dbReference type="InterPro" id="IPR023213">
    <property type="entry name" value="CAT-like_dom_sf"/>
</dbReference>
<organism evidence="7 8">
    <name type="scientific">Micromonospora echinaurantiaca</name>
    <dbReference type="NCBI Taxonomy" id="47857"/>
    <lineage>
        <taxon>Bacteria</taxon>
        <taxon>Bacillati</taxon>
        <taxon>Actinomycetota</taxon>
        <taxon>Actinomycetes</taxon>
        <taxon>Micromonosporales</taxon>
        <taxon>Micromonosporaceae</taxon>
        <taxon>Micromonospora</taxon>
    </lineage>
</organism>
<dbReference type="PANTHER" id="PTHR45527:SF14">
    <property type="entry name" value="PLIPASTATIN SYNTHASE SUBUNIT B"/>
    <property type="match status" value="1"/>
</dbReference>
<proteinExistence type="predicted"/>
<dbReference type="GO" id="GO:0003824">
    <property type="term" value="F:catalytic activity"/>
    <property type="evidence" value="ECO:0007669"/>
    <property type="project" value="InterPro"/>
</dbReference>
<dbReference type="InterPro" id="IPR006162">
    <property type="entry name" value="Ppantetheine_attach_site"/>
</dbReference>
<keyword evidence="5" id="KW-0812">Transmembrane</keyword>
<dbReference type="FunFam" id="3.40.50.980:FF:000002">
    <property type="entry name" value="Enterobactin synthetase component F"/>
    <property type="match status" value="1"/>
</dbReference>
<feature type="transmembrane region" description="Helical" evidence="5">
    <location>
        <begin position="1695"/>
        <end position="1714"/>
    </location>
</feature>
<dbReference type="RefSeq" id="WP_088993798.1">
    <property type="nucleotide sequence ID" value="NZ_LT607750.1"/>
</dbReference>
<dbReference type="FunFam" id="1.10.1200.10:FF:000016">
    <property type="entry name" value="Non-ribosomal peptide synthase"/>
    <property type="match status" value="1"/>
</dbReference>
<dbReference type="GO" id="GO:0043041">
    <property type="term" value="P:amino acid activation for nonribosomal peptide biosynthetic process"/>
    <property type="evidence" value="ECO:0007669"/>
    <property type="project" value="TreeGrafter"/>
</dbReference>
<evidence type="ECO:0000313" key="8">
    <source>
        <dbReference type="Proteomes" id="UP000198217"/>
    </source>
</evidence>
<dbReference type="PANTHER" id="PTHR45527">
    <property type="entry name" value="NONRIBOSOMAL PEPTIDE SYNTHETASE"/>
    <property type="match status" value="1"/>
</dbReference>
<feature type="region of interest" description="Disordered" evidence="4">
    <location>
        <begin position="1392"/>
        <end position="1416"/>
    </location>
</feature>
<dbReference type="InterPro" id="IPR042099">
    <property type="entry name" value="ANL_N_sf"/>
</dbReference>
<feature type="transmembrane region" description="Helical" evidence="5">
    <location>
        <begin position="1807"/>
        <end position="1827"/>
    </location>
</feature>
<dbReference type="FunFam" id="3.40.50.12780:FF:000012">
    <property type="entry name" value="Non-ribosomal peptide synthetase"/>
    <property type="match status" value="1"/>
</dbReference>
<dbReference type="InterPro" id="IPR029058">
    <property type="entry name" value="AB_hydrolase_fold"/>
</dbReference>
<dbReference type="Pfam" id="PF13193">
    <property type="entry name" value="AMP-binding_C"/>
    <property type="match status" value="1"/>
</dbReference>
<accession>A0A1C5HVS9</accession>
<dbReference type="InterPro" id="IPR001031">
    <property type="entry name" value="Thioesterase"/>
</dbReference>
<dbReference type="Gene3D" id="3.30.300.30">
    <property type="match status" value="1"/>
</dbReference>
<dbReference type="GO" id="GO:0008610">
    <property type="term" value="P:lipid biosynthetic process"/>
    <property type="evidence" value="ECO:0007669"/>
    <property type="project" value="UniProtKB-ARBA"/>
</dbReference>
<feature type="transmembrane region" description="Helical" evidence="5">
    <location>
        <begin position="1583"/>
        <end position="1603"/>
    </location>
</feature>
<dbReference type="Gene3D" id="3.30.559.30">
    <property type="entry name" value="Nonribosomal peptide synthetase, condensation domain"/>
    <property type="match status" value="1"/>
</dbReference>
<dbReference type="SUPFAM" id="SSF52777">
    <property type="entry name" value="CoA-dependent acyltransferases"/>
    <property type="match status" value="2"/>
</dbReference>
<evidence type="ECO:0000256" key="1">
    <source>
        <dbReference type="ARBA" id="ARBA00001957"/>
    </source>
</evidence>
<feature type="transmembrane region" description="Helical" evidence="5">
    <location>
        <begin position="1669"/>
        <end position="1688"/>
    </location>
</feature>
<keyword evidence="5" id="KW-0472">Membrane</keyword>
<dbReference type="PROSITE" id="PS00012">
    <property type="entry name" value="PHOSPHOPANTETHEINE"/>
    <property type="match status" value="1"/>
</dbReference>
<feature type="transmembrane region" description="Helical" evidence="5">
    <location>
        <begin position="1548"/>
        <end position="1571"/>
    </location>
</feature>
<dbReference type="SUPFAM" id="SSF56801">
    <property type="entry name" value="Acetyl-CoA synthetase-like"/>
    <property type="match status" value="1"/>
</dbReference>
<dbReference type="Gene3D" id="1.10.1200.10">
    <property type="entry name" value="ACP-like"/>
    <property type="match status" value="1"/>
</dbReference>
<feature type="transmembrane region" description="Helical" evidence="5">
    <location>
        <begin position="1634"/>
        <end position="1657"/>
    </location>
</feature>
<feature type="domain" description="Carrier" evidence="6">
    <location>
        <begin position="1023"/>
        <end position="1103"/>
    </location>
</feature>
<dbReference type="Gene3D" id="1.20.1250.20">
    <property type="entry name" value="MFS general substrate transporter like domains"/>
    <property type="match status" value="1"/>
</dbReference>
<keyword evidence="3" id="KW-0597">Phosphoprotein</keyword>
<keyword evidence="5" id="KW-1133">Transmembrane helix</keyword>
<evidence type="ECO:0000256" key="3">
    <source>
        <dbReference type="ARBA" id="ARBA00022553"/>
    </source>
</evidence>
<dbReference type="InterPro" id="IPR000873">
    <property type="entry name" value="AMP-dep_synth/lig_dom"/>
</dbReference>
<dbReference type="Gene3D" id="3.40.50.12780">
    <property type="entry name" value="N-terminal domain of ligase-like"/>
    <property type="match status" value="1"/>
</dbReference>
<dbReference type="FunFam" id="3.30.300.30:FF:000010">
    <property type="entry name" value="Enterobactin synthetase component F"/>
    <property type="match status" value="1"/>
</dbReference>
<feature type="transmembrane region" description="Helical" evidence="5">
    <location>
        <begin position="1720"/>
        <end position="1743"/>
    </location>
</feature>
<feature type="transmembrane region" description="Helical" evidence="5">
    <location>
        <begin position="1515"/>
        <end position="1536"/>
    </location>
</feature>
<feature type="transmembrane region" description="Helical" evidence="5">
    <location>
        <begin position="1488"/>
        <end position="1509"/>
    </location>
</feature>
<dbReference type="FunFam" id="2.30.38.10:FF:000001">
    <property type="entry name" value="Non-ribosomal peptide synthetase PvdI"/>
    <property type="match status" value="1"/>
</dbReference>
<feature type="transmembrane region" description="Helical" evidence="5">
    <location>
        <begin position="1764"/>
        <end position="1787"/>
    </location>
</feature>
<dbReference type="Pfam" id="PF07690">
    <property type="entry name" value="MFS_1"/>
    <property type="match status" value="1"/>
</dbReference>
<comment type="cofactor">
    <cofactor evidence="1">
        <name>pantetheine 4'-phosphate</name>
        <dbReference type="ChEBI" id="CHEBI:47942"/>
    </cofactor>
</comment>
<dbReference type="Pfam" id="PF00501">
    <property type="entry name" value="AMP-binding"/>
    <property type="match status" value="1"/>
</dbReference>
<keyword evidence="2" id="KW-0596">Phosphopantetheine</keyword>
<dbReference type="InterPro" id="IPR010071">
    <property type="entry name" value="AA_adenyl_dom"/>
</dbReference>
<dbReference type="InterPro" id="IPR001242">
    <property type="entry name" value="Condensation_dom"/>
</dbReference>
<keyword evidence="8" id="KW-1185">Reference proteome</keyword>
<dbReference type="GO" id="GO:0031177">
    <property type="term" value="F:phosphopantetheine binding"/>
    <property type="evidence" value="ECO:0007669"/>
    <property type="project" value="TreeGrafter"/>
</dbReference>
<dbReference type="InterPro" id="IPR011701">
    <property type="entry name" value="MFS"/>
</dbReference>
<dbReference type="PROSITE" id="PS50075">
    <property type="entry name" value="CARRIER"/>
    <property type="match status" value="1"/>
</dbReference>
<dbReference type="FunFam" id="3.40.50.980:FF:000001">
    <property type="entry name" value="Non-ribosomal peptide synthetase"/>
    <property type="match status" value="1"/>
</dbReference>
<dbReference type="NCBIfam" id="TIGR01733">
    <property type="entry name" value="AA-adenyl-dom"/>
    <property type="match status" value="1"/>
</dbReference>